<keyword evidence="3" id="KW-1185">Reference proteome</keyword>
<evidence type="ECO:0000256" key="1">
    <source>
        <dbReference type="SAM" id="Phobius"/>
    </source>
</evidence>
<name>I3D114_9ARCH</name>
<protein>
    <submittedName>
        <fullName evidence="2">Uncharacterized protein</fullName>
    </submittedName>
</protein>
<keyword evidence="1" id="KW-1133">Transmembrane helix</keyword>
<dbReference type="Proteomes" id="UP000003423">
    <property type="component" value="Unassembled WGS sequence"/>
</dbReference>
<gene>
    <name evidence="2" type="ORF">BD31_I1041</name>
</gene>
<keyword evidence="1" id="KW-0812">Transmembrane</keyword>
<keyword evidence="1" id="KW-0472">Membrane</keyword>
<feature type="transmembrane region" description="Helical" evidence="1">
    <location>
        <begin position="43"/>
        <end position="65"/>
    </location>
</feature>
<sequence length="77" mass="8697">MQGGLGVAIAWPFDQQRYFLPFRPIEVSLVSISAFFSEWGLRVIYSELLWVFLPAASATLAAIIIKHRKNRSSKDAN</sequence>
<organism evidence="2 3">
    <name type="scientific">Candidatus Nitrosopumilus salarius BD31</name>
    <dbReference type="NCBI Taxonomy" id="859350"/>
    <lineage>
        <taxon>Archaea</taxon>
        <taxon>Nitrososphaerota</taxon>
        <taxon>Nitrososphaeria</taxon>
        <taxon>Nitrosopumilales</taxon>
        <taxon>Nitrosopumilaceae</taxon>
        <taxon>Nitrosopumilus</taxon>
    </lineage>
</organism>
<dbReference type="EMBL" id="AEXL02000126">
    <property type="protein sequence ID" value="EIJ65407.1"/>
    <property type="molecule type" value="Genomic_DNA"/>
</dbReference>
<evidence type="ECO:0000313" key="2">
    <source>
        <dbReference type="EMBL" id="EIJ65407.1"/>
    </source>
</evidence>
<dbReference type="AlphaFoldDB" id="I3D114"/>
<proteinExistence type="predicted"/>
<evidence type="ECO:0000313" key="3">
    <source>
        <dbReference type="Proteomes" id="UP000003423"/>
    </source>
</evidence>
<comment type="caution">
    <text evidence="2">The sequence shown here is derived from an EMBL/GenBank/DDBJ whole genome shotgun (WGS) entry which is preliminary data.</text>
</comment>
<accession>I3D114</accession>
<reference evidence="2 3" key="1">
    <citation type="journal article" date="2012" name="J. Bacteriol.">
        <title>Genome sequence of "Candidatus Nitrosopumilus salaria" BD31, an ammonia-oxidizing archaeon from the San Francisco Bay estuary.</title>
        <authorList>
            <person name="Mosier A.C."/>
            <person name="Allen E.E."/>
            <person name="Kim M."/>
            <person name="Ferriera S."/>
            <person name="Francis C.A."/>
        </authorList>
    </citation>
    <scope>NUCLEOTIDE SEQUENCE [LARGE SCALE GENOMIC DNA]</scope>
    <source>
        <strain evidence="2 3">BD31</strain>
    </source>
</reference>